<dbReference type="Pfam" id="PF04465">
    <property type="entry name" value="DUF499"/>
    <property type="match status" value="1"/>
</dbReference>
<feature type="compositionally biased region" description="Low complexity" evidence="1">
    <location>
        <begin position="811"/>
        <end position="820"/>
    </location>
</feature>
<dbReference type="Proteomes" id="UP000315400">
    <property type="component" value="Unassembled WGS sequence"/>
</dbReference>
<keyword evidence="2" id="KW-0067">ATP-binding</keyword>
<evidence type="ECO:0000313" key="3">
    <source>
        <dbReference type="Proteomes" id="UP000315400"/>
    </source>
</evidence>
<name>A0A540VPN1_9GAMM</name>
<dbReference type="EMBL" id="VIFK01000145">
    <property type="protein sequence ID" value="TQE98724.1"/>
    <property type="molecule type" value="Genomic_DNA"/>
</dbReference>
<feature type="region of interest" description="Disordered" evidence="1">
    <location>
        <begin position="811"/>
        <end position="857"/>
    </location>
</feature>
<comment type="caution">
    <text evidence="2">The sequence shown here is derived from an EMBL/GenBank/DDBJ whole genome shotgun (WGS) entry which is preliminary data.</text>
</comment>
<reference evidence="2 3" key="1">
    <citation type="submission" date="2019-06" db="EMBL/GenBank/DDBJ databases">
        <title>Metagenome assembled Genome of Spiribacter salinus SL48-SHIP from the microbial mat of Salt Lake 48 (Novosibirsk region, Russia).</title>
        <authorList>
            <person name="Shipova A."/>
            <person name="Rozanov A.S."/>
            <person name="Bryanskaya A.V."/>
            <person name="Peltek S.E."/>
        </authorList>
    </citation>
    <scope>NUCLEOTIDE SEQUENCE [LARGE SCALE GENOMIC DNA]</scope>
    <source>
        <strain evidence="2">SL48-SHIP-2</strain>
    </source>
</reference>
<accession>A0A540VPN1</accession>
<protein>
    <submittedName>
        <fullName evidence="2">ATP-binding protein</fullName>
    </submittedName>
</protein>
<proteinExistence type="predicted"/>
<dbReference type="InterPro" id="IPR007555">
    <property type="entry name" value="DUF499"/>
</dbReference>
<keyword evidence="2" id="KW-0547">Nucleotide-binding</keyword>
<dbReference type="AlphaFoldDB" id="A0A540VPN1"/>
<evidence type="ECO:0000256" key="1">
    <source>
        <dbReference type="SAM" id="MobiDB-lite"/>
    </source>
</evidence>
<dbReference type="GO" id="GO:0005524">
    <property type="term" value="F:ATP binding"/>
    <property type="evidence" value="ECO:0007669"/>
    <property type="project" value="UniProtKB-KW"/>
</dbReference>
<evidence type="ECO:0000313" key="2">
    <source>
        <dbReference type="EMBL" id="TQE98724.1"/>
    </source>
</evidence>
<organism evidence="2 3">
    <name type="scientific">Spiribacter salinus</name>
    <dbReference type="NCBI Taxonomy" id="1335746"/>
    <lineage>
        <taxon>Bacteria</taxon>
        <taxon>Pseudomonadati</taxon>
        <taxon>Pseudomonadota</taxon>
        <taxon>Gammaproteobacteria</taxon>
        <taxon>Chromatiales</taxon>
        <taxon>Ectothiorhodospiraceae</taxon>
        <taxon>Spiribacter</taxon>
    </lineage>
</organism>
<gene>
    <name evidence="2" type="ORF">FKY71_12295</name>
</gene>
<sequence length="939" mass="106452">MRPWRDIAIPNDDVLSGKFKESEFAADINAVHRGEAKPEYQDAELFFSRTFITEGMRLLLDSVVQRLCGKGGDPVIQLQTAFGGGKTHTMLAVWHLARGEVPVSRLAGVSSILDDAGIDELPKARVAVIDGIAMNPSKARQFGQREVNTLWGVLAWQLAGAEGHELVSTNDEAGSSPDKDQLVGLLKMAGPSVILIDELVAYIRQFEEGKQYVGGSFGSNITFIQALTEAIKSVPDAIMLASLPESEAEAGGVMGERALETLSKYFGRVEAVWKPVGTEEAFNIVRRRLFAKVDDLAAEKSCEAFFELYRDQADYFPVETQKGDYLQRMQQAFPIHPELFDHLYEEWSTLDKFQRTRGVLQLMALTIHRLWQDDNRDGMILPGSMPLHDTKVRNKLISYLPGQGWDPIVERDVDGERSEPFEIDRDSRFGQVQAARRVSRTIFLGTAPSVESSSTKGIDVRHIALGVAQPEQSVATYRDALKRLTDYLHYLNTSEDRYWFSKRPNLRREMEERKRAIKFEEEVIPELKRRVDRIFGSQHVFSGVHVFADAADVPDDFDLRLVVLPPQLGYSRTVDNRALPEAEKILKNRGEKPRQRQNRLLFLAPDLESARRVNDQAASYIAWKSMGQAIKDDRLVLDQLQSRQVRENTEKAEEALKRAVRETWRWLLAPFQGLDRQGRPAKLDWEARSLQSAAPSIAQEIERVLRQEEDVIFEWSPVHLRRILQKWFWQEDRPHVSALEVWHAMCDYPYLPRLKNSQVLEQAIRDGLDSTDYFGYASSVNDDRYEGFVFGRSGAVHLDTEAVLIEPQAAAEWQAQTETPPSQSTDTGEAAQYEQEEAAEDRPASSRGDAPTSEPAAARKTRFFGVVELDPLKAQMQFSEIQRELIHHLQTAANAKVRIRVDIEAENPDGYDEPQIRTVRENAQSLGFRESDFDEDLDA</sequence>